<organism evidence="3 4">
    <name type="scientific">Methanolobus vulcani</name>
    <dbReference type="NCBI Taxonomy" id="38026"/>
    <lineage>
        <taxon>Archaea</taxon>
        <taxon>Methanobacteriati</taxon>
        <taxon>Methanobacteriota</taxon>
        <taxon>Stenosarchaea group</taxon>
        <taxon>Methanomicrobia</taxon>
        <taxon>Methanosarcinales</taxon>
        <taxon>Methanosarcinaceae</taxon>
        <taxon>Methanolobus</taxon>
    </lineage>
</organism>
<evidence type="ECO:0000259" key="1">
    <source>
        <dbReference type="Pfam" id="PF01637"/>
    </source>
</evidence>
<dbReference type="RefSeq" id="WP_091707705.1">
    <property type="nucleotide sequence ID" value="NZ_FNCA01000001.1"/>
</dbReference>
<dbReference type="SUPFAM" id="SSF46785">
    <property type="entry name" value="Winged helix' DNA-binding domain"/>
    <property type="match status" value="1"/>
</dbReference>
<dbReference type="GO" id="GO:0005524">
    <property type="term" value="F:ATP binding"/>
    <property type="evidence" value="ECO:0007669"/>
    <property type="project" value="InterPro"/>
</dbReference>
<evidence type="ECO:0000259" key="2">
    <source>
        <dbReference type="Pfam" id="PF03008"/>
    </source>
</evidence>
<feature type="domain" description="ATPase" evidence="1">
    <location>
        <begin position="4"/>
        <end position="202"/>
    </location>
</feature>
<dbReference type="SUPFAM" id="SSF52540">
    <property type="entry name" value="P-loop containing nucleoside triphosphate hydrolases"/>
    <property type="match status" value="1"/>
</dbReference>
<evidence type="ECO:0000313" key="3">
    <source>
        <dbReference type="EMBL" id="SDF23306.1"/>
    </source>
</evidence>
<feature type="domain" description="DUF234" evidence="2">
    <location>
        <begin position="313"/>
        <end position="420"/>
    </location>
</feature>
<gene>
    <name evidence="3" type="ORF">SAMN04488589_0064</name>
</gene>
<dbReference type="InterPro" id="IPR011579">
    <property type="entry name" value="ATPase_dom"/>
</dbReference>
<dbReference type="Gene3D" id="3.40.50.300">
    <property type="entry name" value="P-loop containing nucleotide triphosphate hydrolases"/>
    <property type="match status" value="1"/>
</dbReference>
<dbReference type="Pfam" id="PF01637">
    <property type="entry name" value="ATPase_2"/>
    <property type="match status" value="1"/>
</dbReference>
<comment type="caution">
    <text evidence="3">The sequence shown here is derived from an EMBL/GenBank/DDBJ whole genome shotgun (WGS) entry which is preliminary data.</text>
</comment>
<dbReference type="PANTHER" id="PTHR34704">
    <property type="entry name" value="ATPASE"/>
    <property type="match status" value="1"/>
</dbReference>
<dbReference type="InterPro" id="IPR027417">
    <property type="entry name" value="P-loop_NTPase"/>
</dbReference>
<dbReference type="InterPro" id="IPR004256">
    <property type="entry name" value="DUF234"/>
</dbReference>
<dbReference type="EMBL" id="FNCA01000001">
    <property type="protein sequence ID" value="SDF23306.1"/>
    <property type="molecule type" value="Genomic_DNA"/>
</dbReference>
<evidence type="ECO:0000313" key="4">
    <source>
        <dbReference type="Proteomes" id="UP000199259"/>
    </source>
</evidence>
<dbReference type="InterPro" id="IPR036390">
    <property type="entry name" value="WH_DNA-bd_sf"/>
</dbReference>
<dbReference type="OrthoDB" id="132045at2157"/>
<keyword evidence="4" id="KW-1185">Reference proteome</keyword>
<dbReference type="Proteomes" id="UP000199259">
    <property type="component" value="Unassembled WGS sequence"/>
</dbReference>
<proteinExistence type="predicted"/>
<name>A0A7Z7AU45_9EURY</name>
<reference evidence="3 4" key="1">
    <citation type="submission" date="2016-10" db="EMBL/GenBank/DDBJ databases">
        <authorList>
            <person name="Varghese N."/>
            <person name="Submissions S."/>
        </authorList>
    </citation>
    <scope>NUCLEOTIDE SEQUENCE [LARGE SCALE GENOMIC DNA]</scope>
    <source>
        <strain evidence="3 4">PL 12/M</strain>
    </source>
</reference>
<dbReference type="Pfam" id="PF03008">
    <property type="entry name" value="DUF234"/>
    <property type="match status" value="1"/>
</dbReference>
<protein>
    <recommendedName>
        <fullName evidence="5">ATPase</fullName>
    </recommendedName>
</protein>
<dbReference type="AlphaFoldDB" id="A0A7Z7AU45"/>
<accession>A0A7Z7AU45</accession>
<dbReference type="PANTHER" id="PTHR34704:SF1">
    <property type="entry name" value="ATPASE"/>
    <property type="match status" value="1"/>
</dbReference>
<evidence type="ECO:0008006" key="5">
    <source>
        <dbReference type="Google" id="ProtNLM"/>
    </source>
</evidence>
<sequence>MSLFINRTEELEFLESEYSRDSSSLVVIYGRKRVGKTELVLKFKAGKPSVYYLSQKLDLEHQVEDFLEKTSEQLGIYQPKITKWDAALKFIAQQTSEKPVIIIDEVPYLIEGNKASMSAFQAAWDMYLKDANVMLILLGSSIGMMENEVLGYKSPLYGRRNGQIKVEPLKFIHMAQFFPAKDPEELVRIYGCLGGVPAYLNKFEKDLSFMENVDKNILHRATFLYDEAIFLLKEELREPTKYELILEAISEGKTRVSEISQRTYIPVNNIPKYLRVLIGLGFISKEWPVVLKGTRNIKTGSIYTISDKFMKFWYTYIYPSRSLMEVNRNMISTRINDSYNRYLGQVFEDISRQYLIDLNNSDRLPFAFERIGRQWGTVPGQQNNKKTYEIDLVALNERSKDMLFVECEWKTLTSKDVTKIVRDLREKSSYVNWYNEERNEHFAVIAKSIENKDKLKDKGLMLFDMDDILFRDDR</sequence>